<gene>
    <name evidence="2" type="ORF">CEXT_316371</name>
</gene>
<reference evidence="2 3" key="1">
    <citation type="submission" date="2021-06" db="EMBL/GenBank/DDBJ databases">
        <title>Caerostris extrusa draft genome.</title>
        <authorList>
            <person name="Kono N."/>
            <person name="Arakawa K."/>
        </authorList>
    </citation>
    <scope>NUCLEOTIDE SEQUENCE [LARGE SCALE GENOMIC DNA]</scope>
</reference>
<keyword evidence="1" id="KW-0812">Transmembrane</keyword>
<protein>
    <submittedName>
        <fullName evidence="2">Uncharacterized protein</fullName>
    </submittedName>
</protein>
<evidence type="ECO:0000313" key="3">
    <source>
        <dbReference type="Proteomes" id="UP001054945"/>
    </source>
</evidence>
<keyword evidence="3" id="KW-1185">Reference proteome</keyword>
<proteinExistence type="predicted"/>
<comment type="caution">
    <text evidence="2">The sequence shown here is derived from an EMBL/GenBank/DDBJ whole genome shotgun (WGS) entry which is preliminary data.</text>
</comment>
<evidence type="ECO:0000313" key="2">
    <source>
        <dbReference type="EMBL" id="GIY70959.1"/>
    </source>
</evidence>
<organism evidence="2 3">
    <name type="scientific">Caerostris extrusa</name>
    <name type="common">Bark spider</name>
    <name type="synonym">Caerostris bankana</name>
    <dbReference type="NCBI Taxonomy" id="172846"/>
    <lineage>
        <taxon>Eukaryota</taxon>
        <taxon>Metazoa</taxon>
        <taxon>Ecdysozoa</taxon>
        <taxon>Arthropoda</taxon>
        <taxon>Chelicerata</taxon>
        <taxon>Arachnida</taxon>
        <taxon>Araneae</taxon>
        <taxon>Araneomorphae</taxon>
        <taxon>Entelegynae</taxon>
        <taxon>Araneoidea</taxon>
        <taxon>Araneidae</taxon>
        <taxon>Caerostris</taxon>
    </lineage>
</organism>
<name>A0AAV4VLX6_CAEEX</name>
<keyword evidence="1" id="KW-1133">Transmembrane helix</keyword>
<accession>A0AAV4VLX6</accession>
<dbReference type="Proteomes" id="UP001054945">
    <property type="component" value="Unassembled WGS sequence"/>
</dbReference>
<dbReference type="EMBL" id="BPLR01014738">
    <property type="protein sequence ID" value="GIY70959.1"/>
    <property type="molecule type" value="Genomic_DNA"/>
</dbReference>
<feature type="transmembrane region" description="Helical" evidence="1">
    <location>
        <begin position="34"/>
        <end position="55"/>
    </location>
</feature>
<sequence>MASAVLFPSSSIVCQTLSQLHHQQHDPFQIVQNFIFLAFYILLDSPFFYVVCKVLSSLLSLPLKPLLSSKGHLSSVIDLG</sequence>
<evidence type="ECO:0000256" key="1">
    <source>
        <dbReference type="SAM" id="Phobius"/>
    </source>
</evidence>
<dbReference type="AlphaFoldDB" id="A0AAV4VLX6"/>
<keyword evidence="1" id="KW-0472">Membrane</keyword>